<dbReference type="InterPro" id="IPR036388">
    <property type="entry name" value="WH-like_DNA-bd_sf"/>
</dbReference>
<reference evidence="6 7" key="1">
    <citation type="submission" date="2019-06" db="EMBL/GenBank/DDBJ databases">
        <title>Genome sequence of Rhodobacteraceae bacterium D4M1.</title>
        <authorList>
            <person name="Cao J."/>
        </authorList>
    </citation>
    <scope>NUCLEOTIDE SEQUENCE [LARGE SCALE GENOMIC DNA]</scope>
    <source>
        <strain evidence="6 7">D4M1</strain>
        <plasmid evidence="7">pd4m1b</plasmid>
    </source>
</reference>
<dbReference type="PROSITE" id="PS50931">
    <property type="entry name" value="HTH_LYSR"/>
    <property type="match status" value="1"/>
</dbReference>
<keyword evidence="6" id="KW-0614">Plasmid</keyword>
<dbReference type="Pfam" id="PF00126">
    <property type="entry name" value="HTH_1"/>
    <property type="match status" value="1"/>
</dbReference>
<evidence type="ECO:0000256" key="2">
    <source>
        <dbReference type="ARBA" id="ARBA00023015"/>
    </source>
</evidence>
<evidence type="ECO:0000256" key="1">
    <source>
        <dbReference type="ARBA" id="ARBA00009437"/>
    </source>
</evidence>
<dbReference type="GO" id="GO:0003700">
    <property type="term" value="F:DNA-binding transcription factor activity"/>
    <property type="evidence" value="ECO:0007669"/>
    <property type="project" value="InterPro"/>
</dbReference>
<dbReference type="InterPro" id="IPR005119">
    <property type="entry name" value="LysR_subst-bd"/>
</dbReference>
<comment type="similarity">
    <text evidence="1">Belongs to the LysR transcriptional regulatory family.</text>
</comment>
<dbReference type="InterPro" id="IPR058163">
    <property type="entry name" value="LysR-type_TF_proteobact-type"/>
</dbReference>
<evidence type="ECO:0000259" key="5">
    <source>
        <dbReference type="PROSITE" id="PS50931"/>
    </source>
</evidence>
<proteinExistence type="inferred from homology"/>
<sequence>MSHPSLTDLEIFAAVARARGFRAAAARRGVAPSTLSDAVRRLEERLGQRLLHRSTRSVTPTEAGAQLLERISPALSELADALDSTPGPDAGPGGTLRLQVPEIVARFILPEIAARFLRAHPGIILEVTADNRLLDIIAEGQDAGIRFEEHLAQDMIAVPVGPRAQRYAAAATPEYLARHGTPRHPRDLLAHRILRHRFLNGNTQPLEFERGEAVLRIDPPARMVTNSLDMLLAACLAGEGIYGTFHQVLAPALAEGRLVPVLEDWAPRFPGPFLYYASRRLVPAPLRAFIDFLQAERTRG</sequence>
<dbReference type="InterPro" id="IPR036390">
    <property type="entry name" value="WH_DNA-bd_sf"/>
</dbReference>
<dbReference type="AlphaFoldDB" id="A0A5B8G114"/>
<dbReference type="InterPro" id="IPR000847">
    <property type="entry name" value="LysR_HTH_N"/>
</dbReference>
<feature type="domain" description="HTH lysR-type" evidence="5">
    <location>
        <begin position="4"/>
        <end position="61"/>
    </location>
</feature>
<dbReference type="KEGG" id="ppru:FDP22_21270"/>
<dbReference type="PANTHER" id="PTHR30537:SF5">
    <property type="entry name" value="HTH-TYPE TRANSCRIPTIONAL ACTIVATOR TTDR-RELATED"/>
    <property type="match status" value="1"/>
</dbReference>
<dbReference type="FunFam" id="1.10.10.10:FF:000001">
    <property type="entry name" value="LysR family transcriptional regulator"/>
    <property type="match status" value="1"/>
</dbReference>
<dbReference type="OrthoDB" id="9813056at2"/>
<dbReference type="Gene3D" id="3.40.190.290">
    <property type="match status" value="1"/>
</dbReference>
<dbReference type="Pfam" id="PF03466">
    <property type="entry name" value="LysR_substrate"/>
    <property type="match status" value="1"/>
</dbReference>
<name>A0A5B8G114_9RHOB</name>
<dbReference type="GO" id="GO:0003677">
    <property type="term" value="F:DNA binding"/>
    <property type="evidence" value="ECO:0007669"/>
    <property type="project" value="UniProtKB-KW"/>
</dbReference>
<dbReference type="EMBL" id="CP040820">
    <property type="protein sequence ID" value="QDL94405.1"/>
    <property type="molecule type" value="Genomic_DNA"/>
</dbReference>
<dbReference type="SUPFAM" id="SSF46785">
    <property type="entry name" value="Winged helix' DNA-binding domain"/>
    <property type="match status" value="1"/>
</dbReference>
<dbReference type="Proteomes" id="UP000305888">
    <property type="component" value="Plasmid pD4M1B"/>
</dbReference>
<keyword evidence="3" id="KW-0238">DNA-binding</keyword>
<organism evidence="6 7">
    <name type="scientific">Paroceanicella profunda</name>
    <dbReference type="NCBI Taxonomy" id="2579971"/>
    <lineage>
        <taxon>Bacteria</taxon>
        <taxon>Pseudomonadati</taxon>
        <taxon>Pseudomonadota</taxon>
        <taxon>Alphaproteobacteria</taxon>
        <taxon>Rhodobacterales</taxon>
        <taxon>Paracoccaceae</taxon>
        <taxon>Paroceanicella</taxon>
    </lineage>
</organism>
<keyword evidence="2" id="KW-0805">Transcription regulation</keyword>
<geneLocation type="plasmid" evidence="7">
    <name>pd4m1b</name>
</geneLocation>
<dbReference type="SUPFAM" id="SSF53850">
    <property type="entry name" value="Periplasmic binding protein-like II"/>
    <property type="match status" value="1"/>
</dbReference>
<evidence type="ECO:0000256" key="3">
    <source>
        <dbReference type="ARBA" id="ARBA00023125"/>
    </source>
</evidence>
<keyword evidence="4" id="KW-0804">Transcription</keyword>
<accession>A0A5B8G114</accession>
<dbReference type="PANTHER" id="PTHR30537">
    <property type="entry name" value="HTH-TYPE TRANSCRIPTIONAL REGULATOR"/>
    <property type="match status" value="1"/>
</dbReference>
<gene>
    <name evidence="6" type="ORF">FDP22_21270</name>
</gene>
<keyword evidence="7" id="KW-1185">Reference proteome</keyword>
<evidence type="ECO:0000313" key="7">
    <source>
        <dbReference type="Proteomes" id="UP000305888"/>
    </source>
</evidence>
<evidence type="ECO:0000313" key="6">
    <source>
        <dbReference type="EMBL" id="QDL94405.1"/>
    </source>
</evidence>
<dbReference type="Gene3D" id="1.10.10.10">
    <property type="entry name" value="Winged helix-like DNA-binding domain superfamily/Winged helix DNA-binding domain"/>
    <property type="match status" value="1"/>
</dbReference>
<protein>
    <submittedName>
        <fullName evidence="6">LysR family transcriptional regulator</fullName>
    </submittedName>
</protein>
<dbReference type="RefSeq" id="WP_138576186.1">
    <property type="nucleotide sequence ID" value="NZ_CP040820.1"/>
</dbReference>
<evidence type="ECO:0000256" key="4">
    <source>
        <dbReference type="ARBA" id="ARBA00023163"/>
    </source>
</evidence>